<sequence length="542" mass="60933">MMRSLRQKLEGGRRQNMGVPQAISLDRYPEDVLLYMANHLLPSSLLNLRLVCRHLGAIFAHLALRDVNITFHQYYSRDNKRTNKRYELYSSTLPNLYQYAHTLRIRLENDIPLKLLPPLYRTLGRFHSLKSLRLIWESGEDVDQYIKDVVGAILSATNGKLERLVLLPPEGVKTFPEALQEIRGLTSLTIERDRFGWNCSPPSMLCDCLPLPMGTSIAPLLIANPQIEELIVVHGCQKNQISPNDIFSPTFPKFKTLIVNGLGFPPSRSGIHIADTPALLRNLCHLQILAPYNQSNLDPLWILLKAAHTHLESLVTKQVSPILADYLASFPGLHSLQIRNVESGKANSSTDVANTFLTNVLPRHAPTLKRLVIGLARDVSFLPGWSFEADRWASSCLPSLTNLRFIAFHPPLLNESGNSARTDDATAVISSYQLVIDHIQDLPILEEVTFLQTSRFIIGSMYIEWKDRSIKVLREAIPNLRGTTGRPYRLYSFYGASSVTRKNTVGSTPVFGWTTPILQPDPYVGNGTFRGMTMGGYVQGEW</sequence>
<keyword evidence="2" id="KW-1185">Reference proteome</keyword>
<accession>A0ACD3AZC7</accession>
<dbReference type="Proteomes" id="UP000308600">
    <property type="component" value="Unassembled WGS sequence"/>
</dbReference>
<dbReference type="EMBL" id="ML208309">
    <property type="protein sequence ID" value="TFK70654.1"/>
    <property type="molecule type" value="Genomic_DNA"/>
</dbReference>
<protein>
    <submittedName>
        <fullName evidence="1">Uncharacterized protein</fullName>
    </submittedName>
</protein>
<evidence type="ECO:0000313" key="1">
    <source>
        <dbReference type="EMBL" id="TFK70654.1"/>
    </source>
</evidence>
<reference evidence="1 2" key="1">
    <citation type="journal article" date="2019" name="Nat. Ecol. Evol.">
        <title>Megaphylogeny resolves global patterns of mushroom evolution.</title>
        <authorList>
            <person name="Varga T."/>
            <person name="Krizsan K."/>
            <person name="Foldi C."/>
            <person name="Dima B."/>
            <person name="Sanchez-Garcia M."/>
            <person name="Sanchez-Ramirez S."/>
            <person name="Szollosi G.J."/>
            <person name="Szarkandi J.G."/>
            <person name="Papp V."/>
            <person name="Albert L."/>
            <person name="Andreopoulos W."/>
            <person name="Angelini C."/>
            <person name="Antonin V."/>
            <person name="Barry K.W."/>
            <person name="Bougher N.L."/>
            <person name="Buchanan P."/>
            <person name="Buyck B."/>
            <person name="Bense V."/>
            <person name="Catcheside P."/>
            <person name="Chovatia M."/>
            <person name="Cooper J."/>
            <person name="Damon W."/>
            <person name="Desjardin D."/>
            <person name="Finy P."/>
            <person name="Geml J."/>
            <person name="Haridas S."/>
            <person name="Hughes K."/>
            <person name="Justo A."/>
            <person name="Karasinski D."/>
            <person name="Kautmanova I."/>
            <person name="Kiss B."/>
            <person name="Kocsube S."/>
            <person name="Kotiranta H."/>
            <person name="LaButti K.M."/>
            <person name="Lechner B.E."/>
            <person name="Liimatainen K."/>
            <person name="Lipzen A."/>
            <person name="Lukacs Z."/>
            <person name="Mihaltcheva S."/>
            <person name="Morgado L.N."/>
            <person name="Niskanen T."/>
            <person name="Noordeloos M.E."/>
            <person name="Ohm R.A."/>
            <person name="Ortiz-Santana B."/>
            <person name="Ovrebo C."/>
            <person name="Racz N."/>
            <person name="Riley R."/>
            <person name="Savchenko A."/>
            <person name="Shiryaev A."/>
            <person name="Soop K."/>
            <person name="Spirin V."/>
            <person name="Szebenyi C."/>
            <person name="Tomsovsky M."/>
            <person name="Tulloss R.E."/>
            <person name="Uehling J."/>
            <person name="Grigoriev I.V."/>
            <person name="Vagvolgyi C."/>
            <person name="Papp T."/>
            <person name="Martin F.M."/>
            <person name="Miettinen O."/>
            <person name="Hibbett D.S."/>
            <person name="Nagy L.G."/>
        </authorList>
    </citation>
    <scope>NUCLEOTIDE SEQUENCE [LARGE SCALE GENOMIC DNA]</scope>
    <source>
        <strain evidence="1 2">NL-1719</strain>
    </source>
</reference>
<proteinExistence type="predicted"/>
<name>A0ACD3AZC7_9AGAR</name>
<gene>
    <name evidence="1" type="ORF">BDN72DRAFT_838606</name>
</gene>
<organism evidence="1 2">
    <name type="scientific">Pluteus cervinus</name>
    <dbReference type="NCBI Taxonomy" id="181527"/>
    <lineage>
        <taxon>Eukaryota</taxon>
        <taxon>Fungi</taxon>
        <taxon>Dikarya</taxon>
        <taxon>Basidiomycota</taxon>
        <taxon>Agaricomycotina</taxon>
        <taxon>Agaricomycetes</taxon>
        <taxon>Agaricomycetidae</taxon>
        <taxon>Agaricales</taxon>
        <taxon>Pluteineae</taxon>
        <taxon>Pluteaceae</taxon>
        <taxon>Pluteus</taxon>
    </lineage>
</organism>
<evidence type="ECO:0000313" key="2">
    <source>
        <dbReference type="Proteomes" id="UP000308600"/>
    </source>
</evidence>